<dbReference type="STRING" id="388280.SAMN04488057_10210"/>
<keyword evidence="3" id="KW-1185">Reference proteome</keyword>
<proteinExistence type="predicted"/>
<protein>
    <recommendedName>
        <fullName evidence="4">DUF2911 domain-containing protein</fullName>
    </recommendedName>
</protein>
<dbReference type="AlphaFoldDB" id="A0A1M7JH28"/>
<reference evidence="2 3" key="1">
    <citation type="submission" date="2016-11" db="EMBL/GenBank/DDBJ databases">
        <authorList>
            <person name="Jaros S."/>
            <person name="Januszkiewicz K."/>
            <person name="Wedrychowicz H."/>
        </authorList>
    </citation>
    <scope>NUCLEOTIDE SEQUENCE [LARGE SCALE GENOMIC DNA]</scope>
    <source>
        <strain evidence="2 3">CGMCC 1.6102</strain>
    </source>
</reference>
<dbReference type="RefSeq" id="WP_073093110.1">
    <property type="nucleotide sequence ID" value="NZ_FRCY01000002.1"/>
</dbReference>
<evidence type="ECO:0008006" key="4">
    <source>
        <dbReference type="Google" id="ProtNLM"/>
    </source>
</evidence>
<dbReference type="OrthoDB" id="978542at2"/>
<feature type="chain" id="PRO_5012771206" description="DUF2911 domain-containing protein" evidence="1">
    <location>
        <begin position="28"/>
        <end position="203"/>
    </location>
</feature>
<name>A0A1M7JH28_9BACT</name>
<gene>
    <name evidence="2" type="ORF">SAMN04488057_10210</name>
</gene>
<dbReference type="Proteomes" id="UP000184513">
    <property type="component" value="Unassembled WGS sequence"/>
</dbReference>
<evidence type="ECO:0000313" key="2">
    <source>
        <dbReference type="EMBL" id="SHM52256.1"/>
    </source>
</evidence>
<dbReference type="InterPro" id="IPR021314">
    <property type="entry name" value="DUF2911"/>
</dbReference>
<sequence length="203" mass="21809">MKNSRHPYLTATLTILLIFSAFFQSEAQIQAPAPSPAGHVSQNVGFTKISISYSSPGVKGREIFGALVPYGVPWRAGANAPTTIEFSTPVSIAGKNLNAGTYSVFITPSQSGDWTVHLNGKGNAIYAYMQGDQVDAAALAKDDAVAIKVSPEQIDAHERLSYAISAENNKVAKVMFAWDEVGLSFMVDTQVDQKMEAFQAAFE</sequence>
<keyword evidence="1" id="KW-0732">Signal</keyword>
<evidence type="ECO:0000256" key="1">
    <source>
        <dbReference type="SAM" id="SignalP"/>
    </source>
</evidence>
<organism evidence="2 3">
    <name type="scientific">Cyclobacterium lianum</name>
    <dbReference type="NCBI Taxonomy" id="388280"/>
    <lineage>
        <taxon>Bacteria</taxon>
        <taxon>Pseudomonadati</taxon>
        <taxon>Bacteroidota</taxon>
        <taxon>Cytophagia</taxon>
        <taxon>Cytophagales</taxon>
        <taxon>Cyclobacteriaceae</taxon>
        <taxon>Cyclobacterium</taxon>
    </lineage>
</organism>
<evidence type="ECO:0000313" key="3">
    <source>
        <dbReference type="Proteomes" id="UP000184513"/>
    </source>
</evidence>
<dbReference type="Pfam" id="PF11138">
    <property type="entry name" value="DUF2911"/>
    <property type="match status" value="1"/>
</dbReference>
<dbReference type="EMBL" id="FRCY01000002">
    <property type="protein sequence ID" value="SHM52256.1"/>
    <property type="molecule type" value="Genomic_DNA"/>
</dbReference>
<accession>A0A1M7JH28</accession>
<feature type="signal peptide" evidence="1">
    <location>
        <begin position="1"/>
        <end position="27"/>
    </location>
</feature>